<evidence type="ECO:0000256" key="2">
    <source>
        <dbReference type="ARBA" id="ARBA00023277"/>
    </source>
</evidence>
<feature type="domain" description="C-glycoside deglycosidase beta subunit" evidence="5">
    <location>
        <begin position="40"/>
        <end position="127"/>
    </location>
</feature>
<organism evidence="6 7">
    <name type="scientific">Pseudarthrobacter defluvii</name>
    <dbReference type="NCBI Taxonomy" id="410837"/>
    <lineage>
        <taxon>Bacteria</taxon>
        <taxon>Bacillati</taxon>
        <taxon>Actinomycetota</taxon>
        <taxon>Actinomycetes</taxon>
        <taxon>Micrococcales</taxon>
        <taxon>Micrococcaceae</taxon>
        <taxon>Pseudarthrobacter</taxon>
    </lineage>
</organism>
<proteinExistence type="inferred from homology"/>
<dbReference type="Pfam" id="PF19906">
    <property type="entry name" value="CGDB"/>
    <property type="match status" value="1"/>
</dbReference>
<dbReference type="EMBL" id="JAUSSY010000009">
    <property type="protein sequence ID" value="MDQ0119582.1"/>
    <property type="molecule type" value="Genomic_DNA"/>
</dbReference>
<accession>A0ABT9UIV9</accession>
<sequence length="150" mass="16515">MADAAAAWQAGQAADKEVPMIADRIIEQGTLTSQDGRAAVEVRIPWYRALPGSCIAGAALTVDGVAAPEESLRWTMNNRTFTFAELVDQTGEWWFPLDSAVLSGDLPLSDPQADHEVRVDLKLYIPYIITDHGVLHIEEHDTKTMKVAQR</sequence>
<evidence type="ECO:0000256" key="4">
    <source>
        <dbReference type="ARBA" id="ARBA00047208"/>
    </source>
</evidence>
<name>A0ABT9UIV9_9MICC</name>
<gene>
    <name evidence="6" type="ORF">J2T22_002777</name>
</gene>
<keyword evidence="2" id="KW-0119">Carbohydrate metabolism</keyword>
<dbReference type="Proteomes" id="UP001226389">
    <property type="component" value="Unassembled WGS sequence"/>
</dbReference>
<reference evidence="6 7" key="1">
    <citation type="submission" date="2023-07" db="EMBL/GenBank/DDBJ databases">
        <title>Sorghum-associated microbial communities from plants grown in Nebraska, USA.</title>
        <authorList>
            <person name="Schachtman D."/>
        </authorList>
    </citation>
    <scope>NUCLEOTIDE SEQUENCE [LARGE SCALE GENOMIC DNA]</scope>
    <source>
        <strain evidence="6 7">DS994</strain>
    </source>
</reference>
<evidence type="ECO:0000313" key="7">
    <source>
        <dbReference type="Proteomes" id="UP001226389"/>
    </source>
</evidence>
<comment type="similarity">
    <text evidence="3">Belongs to the C-glycoside deglycosidase beta subunit family.</text>
</comment>
<evidence type="ECO:0000256" key="1">
    <source>
        <dbReference type="ARBA" id="ARBA00023239"/>
    </source>
</evidence>
<evidence type="ECO:0000256" key="3">
    <source>
        <dbReference type="ARBA" id="ARBA00046336"/>
    </source>
</evidence>
<evidence type="ECO:0000259" key="5">
    <source>
        <dbReference type="Pfam" id="PF19906"/>
    </source>
</evidence>
<dbReference type="InterPro" id="IPR045959">
    <property type="entry name" value="CGDB"/>
</dbReference>
<keyword evidence="1" id="KW-0456">Lyase</keyword>
<evidence type="ECO:0000313" key="6">
    <source>
        <dbReference type="EMBL" id="MDQ0119582.1"/>
    </source>
</evidence>
<keyword evidence="7" id="KW-1185">Reference proteome</keyword>
<comment type="caution">
    <text evidence="6">The sequence shown here is derived from an EMBL/GenBank/DDBJ whole genome shotgun (WGS) entry which is preliminary data.</text>
</comment>
<protein>
    <recommendedName>
        <fullName evidence="4">C-deglycosylation enzyme beta subunit</fullName>
    </recommendedName>
</protein>